<proteinExistence type="predicted"/>
<evidence type="ECO:0000259" key="2">
    <source>
        <dbReference type="Pfam" id="PF12697"/>
    </source>
</evidence>
<dbReference type="AlphaFoldDB" id="A0A1H4U890"/>
<dbReference type="SUPFAM" id="SSF53474">
    <property type="entry name" value="alpha/beta-Hydrolases"/>
    <property type="match status" value="1"/>
</dbReference>
<dbReference type="RefSeq" id="WP_072938139.1">
    <property type="nucleotide sequence ID" value="NZ_FNSV01000005.1"/>
</dbReference>
<feature type="transmembrane region" description="Helical" evidence="1">
    <location>
        <begin position="42"/>
        <end position="62"/>
    </location>
</feature>
<evidence type="ECO:0000313" key="4">
    <source>
        <dbReference type="Proteomes" id="UP000183561"/>
    </source>
</evidence>
<dbReference type="GO" id="GO:0003824">
    <property type="term" value="F:catalytic activity"/>
    <property type="evidence" value="ECO:0007669"/>
    <property type="project" value="UniProtKB-ARBA"/>
</dbReference>
<keyword evidence="1" id="KW-0812">Transmembrane</keyword>
<feature type="domain" description="AB hydrolase-1" evidence="2">
    <location>
        <begin position="94"/>
        <end position="359"/>
    </location>
</feature>
<gene>
    <name evidence="3" type="ORF">SAMN04490239_4868</name>
</gene>
<dbReference type="Proteomes" id="UP000183561">
    <property type="component" value="Unassembled WGS sequence"/>
</dbReference>
<dbReference type="InterPro" id="IPR029058">
    <property type="entry name" value="AB_hydrolase_fold"/>
</dbReference>
<evidence type="ECO:0000256" key="1">
    <source>
        <dbReference type="SAM" id="Phobius"/>
    </source>
</evidence>
<keyword evidence="1" id="KW-0472">Membrane</keyword>
<dbReference type="EMBL" id="FNSV01000005">
    <property type="protein sequence ID" value="SEC64394.1"/>
    <property type="molecule type" value="Genomic_DNA"/>
</dbReference>
<protein>
    <submittedName>
        <fullName evidence="3">Pimeloyl-ACP methyl ester carboxylesterase</fullName>
    </submittedName>
</protein>
<keyword evidence="4" id="KW-1185">Reference proteome</keyword>
<dbReference type="Gene3D" id="3.40.50.1820">
    <property type="entry name" value="alpha/beta hydrolase"/>
    <property type="match status" value="1"/>
</dbReference>
<reference evidence="4" key="1">
    <citation type="submission" date="2016-10" db="EMBL/GenBank/DDBJ databases">
        <authorList>
            <person name="Varghese N."/>
            <person name="Submissions S."/>
        </authorList>
    </citation>
    <scope>NUCLEOTIDE SEQUENCE [LARGE SCALE GENOMIC DNA]</scope>
    <source>
        <strain evidence="4">DSM 44498</strain>
    </source>
</reference>
<organism evidence="3 4">
    <name type="scientific">Rhodococcus koreensis</name>
    <dbReference type="NCBI Taxonomy" id="99653"/>
    <lineage>
        <taxon>Bacteria</taxon>
        <taxon>Bacillati</taxon>
        <taxon>Actinomycetota</taxon>
        <taxon>Actinomycetes</taxon>
        <taxon>Mycobacteriales</taxon>
        <taxon>Nocardiaceae</taxon>
        <taxon>Rhodococcus</taxon>
    </lineage>
</organism>
<dbReference type="OrthoDB" id="4568191at2"/>
<dbReference type="InterPro" id="IPR000073">
    <property type="entry name" value="AB_hydrolase_1"/>
</dbReference>
<dbReference type="Pfam" id="PF12697">
    <property type="entry name" value="Abhydrolase_6"/>
    <property type="match status" value="1"/>
</dbReference>
<accession>A0A1H4U890</accession>
<keyword evidence="1" id="KW-1133">Transmembrane helix</keyword>
<sequence>MPERVTRHPSTVADWSNDRRKARLHATRLGHRWQKFGRTRRFLAAVALGTVPLLLAGGQYWVHDVQPERQRLALTQPQIHEVYDAQSPTDHDTAVVDLVGLGNKDATDTARTLSSYGGIGRVWAVQYDNGGIDTKVISELIAARAADEGIDNVVLSGHSMGGVVALEVAQHIYEDTDANLIGVVLDCTPVDLHAVRAGSRDSGEDMLRWIGWLPGARESRTMRVLVETAARQSRFLDTKSDWYPHVDVDEFRDVLDEVLTEKVLSEDVASNGLIESQFKTIVASGAIDNLKSLAVESDDKPRPGIVFVRPRAGWKDPVVDVDYTQKILVEQSGGTDGALLVAKLDGTGHANPNQQPVVYNEAIVKRILPFLRTTLDEVSVTSDASGGRR</sequence>
<evidence type="ECO:0000313" key="3">
    <source>
        <dbReference type="EMBL" id="SEC64394.1"/>
    </source>
</evidence>
<name>A0A1H4U890_9NOCA</name>